<name>A0A2P6MVC2_9EUKA</name>
<dbReference type="InParanoid" id="A0A2P6MVC2"/>
<evidence type="ECO:0000313" key="2">
    <source>
        <dbReference type="EMBL" id="PRP75662.1"/>
    </source>
</evidence>
<sequence>MRNRSMMVIRRQSLDTYSTPSASFQRANFPASYLQRKTGWAASSTVTTSSYVMLGSDRSHSIVSLMDDYVHAATGYQVFSIEVGPHKGPDRRKCMDLHSSSVGFLKEEHPSRCGRETENSCLCMQLVRCSETCELSLTLKFLPNSTQGFCDTQKAEIEYIGCRKLAFNNISAVNKETLDGRKFINVILDDDLHFPYKKKPLKSGKPSAPGPNEQAVQKNSSKRKSVSTADKEPKAKEPKKQKKVISTAKLTVQKELTATQKMLWPMLRAEARKFNEENSNAEEWEIECLKACTQVFLDKMSTVSDERTSFTPRVKSNAQFTAMRKREDALRIHISELTSVSEDLELLRSTFDKEPSKPVQPSKIPQLNAKNKVPPAAEEKQINFSGDRLWREMKETEEEQQSTDRLLKRLARYLHEQGTRDYEMKDPRDMFRTLTAADES</sequence>
<accession>A0A2P6MVC2</accession>
<comment type="caution">
    <text evidence="2">The sequence shown here is derived from an EMBL/GenBank/DDBJ whole genome shotgun (WGS) entry which is preliminary data.</text>
</comment>
<protein>
    <submittedName>
        <fullName evidence="2">Uncharacterized protein</fullName>
    </submittedName>
</protein>
<organism evidence="2 3">
    <name type="scientific">Planoprotostelium fungivorum</name>
    <dbReference type="NCBI Taxonomy" id="1890364"/>
    <lineage>
        <taxon>Eukaryota</taxon>
        <taxon>Amoebozoa</taxon>
        <taxon>Evosea</taxon>
        <taxon>Variosea</taxon>
        <taxon>Cavosteliida</taxon>
        <taxon>Cavosteliaceae</taxon>
        <taxon>Planoprotostelium</taxon>
    </lineage>
</organism>
<evidence type="ECO:0000313" key="3">
    <source>
        <dbReference type="Proteomes" id="UP000241769"/>
    </source>
</evidence>
<proteinExistence type="predicted"/>
<dbReference type="AlphaFoldDB" id="A0A2P6MVC2"/>
<dbReference type="EMBL" id="MDYQ01000371">
    <property type="protein sequence ID" value="PRP75662.1"/>
    <property type="molecule type" value="Genomic_DNA"/>
</dbReference>
<gene>
    <name evidence="2" type="ORF">PROFUN_15628</name>
</gene>
<feature type="region of interest" description="Disordered" evidence="1">
    <location>
        <begin position="198"/>
        <end position="245"/>
    </location>
</feature>
<dbReference type="Proteomes" id="UP000241769">
    <property type="component" value="Unassembled WGS sequence"/>
</dbReference>
<reference evidence="2 3" key="1">
    <citation type="journal article" date="2018" name="Genome Biol. Evol.">
        <title>Multiple Roots of Fruiting Body Formation in Amoebozoa.</title>
        <authorList>
            <person name="Hillmann F."/>
            <person name="Forbes G."/>
            <person name="Novohradska S."/>
            <person name="Ferling I."/>
            <person name="Riege K."/>
            <person name="Groth M."/>
            <person name="Westermann M."/>
            <person name="Marz M."/>
            <person name="Spaller T."/>
            <person name="Winckler T."/>
            <person name="Schaap P."/>
            <person name="Glockner G."/>
        </authorList>
    </citation>
    <scope>NUCLEOTIDE SEQUENCE [LARGE SCALE GENOMIC DNA]</scope>
    <source>
        <strain evidence="2 3">Jena</strain>
    </source>
</reference>
<evidence type="ECO:0000256" key="1">
    <source>
        <dbReference type="SAM" id="MobiDB-lite"/>
    </source>
</evidence>
<feature type="compositionally biased region" description="Basic and acidic residues" evidence="1">
    <location>
        <begin position="229"/>
        <end position="238"/>
    </location>
</feature>
<keyword evidence="3" id="KW-1185">Reference proteome</keyword>